<organism evidence="1 3">
    <name type="scientific">Trichonephila clavata</name>
    <name type="common">Joro spider</name>
    <name type="synonym">Nephila clavata</name>
    <dbReference type="NCBI Taxonomy" id="2740835"/>
    <lineage>
        <taxon>Eukaryota</taxon>
        <taxon>Metazoa</taxon>
        <taxon>Ecdysozoa</taxon>
        <taxon>Arthropoda</taxon>
        <taxon>Chelicerata</taxon>
        <taxon>Arachnida</taxon>
        <taxon>Araneae</taxon>
        <taxon>Araneomorphae</taxon>
        <taxon>Entelegynae</taxon>
        <taxon>Araneoidea</taxon>
        <taxon>Nephilidae</taxon>
        <taxon>Trichonephila</taxon>
    </lineage>
</organism>
<reference evidence="1" key="1">
    <citation type="submission" date="2020-07" db="EMBL/GenBank/DDBJ databases">
        <title>Multicomponent nature underlies the extraordinary mechanical properties of spider dragline silk.</title>
        <authorList>
            <person name="Kono N."/>
            <person name="Nakamura H."/>
            <person name="Mori M."/>
            <person name="Yoshida Y."/>
            <person name="Ohtoshi R."/>
            <person name="Malay A.D."/>
            <person name="Moran D.A.P."/>
            <person name="Tomita M."/>
            <person name="Numata K."/>
            <person name="Arakawa K."/>
        </authorList>
    </citation>
    <scope>NUCLEOTIDE SEQUENCE</scope>
</reference>
<dbReference type="EMBL" id="BMAO01028192">
    <property type="protein sequence ID" value="GFR22677.1"/>
    <property type="molecule type" value="Genomic_DNA"/>
</dbReference>
<proteinExistence type="predicted"/>
<sequence length="82" mass="9467">MTEKSLSYQSWSVFWITISLRPPVIMDNIISNLDISNEMGHPPSNLRRKFNKAFCPAVRIKSRPTAGTMSPEYLKNKQVWLV</sequence>
<evidence type="ECO:0000313" key="2">
    <source>
        <dbReference type="EMBL" id="GFR22677.1"/>
    </source>
</evidence>
<name>A0A8X6LAE9_TRICU</name>
<accession>A0A8X6LAE9</accession>
<comment type="caution">
    <text evidence="1">The sequence shown here is derived from an EMBL/GenBank/DDBJ whole genome shotgun (WGS) entry which is preliminary data.</text>
</comment>
<gene>
    <name evidence="2" type="ORF">TNCT_297631</name>
    <name evidence="1" type="ORF">TNCT_726581</name>
</gene>
<protein>
    <submittedName>
        <fullName evidence="1">Uncharacterized protein</fullName>
    </submittedName>
</protein>
<dbReference type="EMBL" id="BMAO01034910">
    <property type="protein sequence ID" value="GFQ99768.1"/>
    <property type="molecule type" value="Genomic_DNA"/>
</dbReference>
<dbReference type="Proteomes" id="UP000887116">
    <property type="component" value="Unassembled WGS sequence"/>
</dbReference>
<dbReference type="AlphaFoldDB" id="A0A8X6LAE9"/>
<evidence type="ECO:0000313" key="3">
    <source>
        <dbReference type="Proteomes" id="UP000887116"/>
    </source>
</evidence>
<evidence type="ECO:0000313" key="1">
    <source>
        <dbReference type="EMBL" id="GFQ99768.1"/>
    </source>
</evidence>
<keyword evidence="3" id="KW-1185">Reference proteome</keyword>